<sequence length="263" mass="30501">MTDDLKRLLRETFEYAMTDVHTCFPGSVVSYDAKTRRAEIQPYMKRKMPDGSFLNFPVLPDIPVLYFGTKKYTMHLPLEKDDEVMVMVCERCTDVWRDNGAVDNEDPDPRRFSIMDCFVIPGLQPQEFIGVEEAGIVIKHHTNWDGDFISHVIIDDDKIEAKYKKKCQVTMTDDKIFANTEHCSMEMTKKDITVTNSISTLRLREDKFSEKNKTQSLYKILKDWMQQCHDEITFGSPAVHKTSPKDKLALQVLMKRLDALMEA</sequence>
<feature type="domain" description="Phage protein Gp138 N-terminal" evidence="1">
    <location>
        <begin position="25"/>
        <end position="122"/>
    </location>
</feature>
<evidence type="ECO:0000259" key="1">
    <source>
        <dbReference type="Pfam" id="PF18352"/>
    </source>
</evidence>
<organism evidence="2">
    <name type="scientific">uncultured bacterium contig00055</name>
    <dbReference type="NCBI Taxonomy" id="1181539"/>
    <lineage>
        <taxon>Bacteria</taxon>
        <taxon>environmental samples</taxon>
    </lineage>
</organism>
<reference evidence="2" key="1">
    <citation type="submission" date="2012-03" db="EMBL/GenBank/DDBJ databases">
        <title>Functional metagenomics reveals considerable lignocellulase gene clusters in the gut microbiome of a wood-feeding higher termite.</title>
        <authorList>
            <person name="Liu N."/>
        </authorList>
    </citation>
    <scope>NUCLEOTIDE SEQUENCE</scope>
</reference>
<dbReference type="InterPro" id="IPR041599">
    <property type="entry name" value="Gp138_N"/>
</dbReference>
<evidence type="ECO:0000313" key="2">
    <source>
        <dbReference type="EMBL" id="AGS53500.1"/>
    </source>
</evidence>
<dbReference type="EMBL" id="JQ844235">
    <property type="protein sequence ID" value="AGS53500.1"/>
    <property type="molecule type" value="Genomic_DNA"/>
</dbReference>
<protein>
    <recommendedName>
        <fullName evidence="1">Phage protein Gp138 N-terminal domain-containing protein</fullName>
    </recommendedName>
</protein>
<proteinExistence type="predicted"/>
<dbReference type="Gene3D" id="2.40.50.230">
    <property type="entry name" value="Gp5 N-terminal domain"/>
    <property type="match status" value="1"/>
</dbReference>
<dbReference type="InterPro" id="IPR037026">
    <property type="entry name" value="Vgr_OB-fold_dom_sf"/>
</dbReference>
<dbReference type="AlphaFoldDB" id="A0A806KK96"/>
<dbReference type="Pfam" id="PF18352">
    <property type="entry name" value="Gp138_N"/>
    <property type="match status" value="1"/>
</dbReference>
<name>A0A806KK96_9BACT</name>
<accession>A0A806KK96</accession>